<dbReference type="CDD" id="cd00586">
    <property type="entry name" value="4HBT"/>
    <property type="match status" value="1"/>
</dbReference>
<comment type="caution">
    <text evidence="3">The sequence shown here is derived from an EMBL/GenBank/DDBJ whole genome shotgun (WGS) entry which is preliminary data.</text>
</comment>
<keyword evidence="4" id="KW-1185">Reference proteome</keyword>
<dbReference type="SUPFAM" id="SSF54637">
    <property type="entry name" value="Thioesterase/thiol ester dehydrase-isomerase"/>
    <property type="match status" value="2"/>
</dbReference>
<feature type="domain" description="Acyl-ACP thioesterase N-terminal hotdog" evidence="1">
    <location>
        <begin position="3"/>
        <end position="122"/>
    </location>
</feature>
<organism evidence="3 4">
    <name type="scientific">Saccharibacillus alkalitolerans</name>
    <dbReference type="NCBI Taxonomy" id="2705290"/>
    <lineage>
        <taxon>Bacteria</taxon>
        <taxon>Bacillati</taxon>
        <taxon>Bacillota</taxon>
        <taxon>Bacilli</taxon>
        <taxon>Bacillales</taxon>
        <taxon>Paenibacillaceae</taxon>
        <taxon>Saccharibacillus</taxon>
    </lineage>
</organism>
<proteinExistence type="predicted"/>
<protein>
    <submittedName>
        <fullName evidence="3">Acyl-ACP thioesterase</fullName>
    </submittedName>
</protein>
<dbReference type="InterPro" id="IPR049427">
    <property type="entry name" value="Acyl-ACP_TE_C"/>
</dbReference>
<evidence type="ECO:0000259" key="2">
    <source>
        <dbReference type="Pfam" id="PF20791"/>
    </source>
</evidence>
<evidence type="ECO:0000259" key="1">
    <source>
        <dbReference type="Pfam" id="PF01643"/>
    </source>
</evidence>
<dbReference type="Pfam" id="PF01643">
    <property type="entry name" value="Acyl-ACP_TE"/>
    <property type="match status" value="1"/>
</dbReference>
<accession>A0ABX0FEF7</accession>
<dbReference type="Proteomes" id="UP000800303">
    <property type="component" value="Unassembled WGS sequence"/>
</dbReference>
<dbReference type="InterPro" id="IPR002864">
    <property type="entry name" value="Acyl-ACP_thioesterase_NHD"/>
</dbReference>
<dbReference type="Pfam" id="PF20791">
    <property type="entry name" value="Acyl-ACP_TE_C"/>
    <property type="match status" value="1"/>
</dbReference>
<dbReference type="RefSeq" id="WP_166280009.1">
    <property type="nucleotide sequence ID" value="NZ_JAAFGS010000016.1"/>
</dbReference>
<dbReference type="InterPro" id="IPR029069">
    <property type="entry name" value="HotDog_dom_sf"/>
</dbReference>
<evidence type="ECO:0000313" key="3">
    <source>
        <dbReference type="EMBL" id="NGZ78162.1"/>
    </source>
</evidence>
<evidence type="ECO:0000313" key="4">
    <source>
        <dbReference type="Proteomes" id="UP000800303"/>
    </source>
</evidence>
<sequence>MQEVWTESFAASVTESDFAGRVRLSALLGAMQNAADRHLEHAGVSVGRMLEEGMAWVLMTTRLEFSKIPRLGDPLSLETWNCGAAGVLWTRDYRILDASGEQLAQASTAWTLVDIAKRRILRPTAFPFPLPVSGRPSLAGPPEKVALPGEGAGWSEAQTYTVPYSAVDCYGHMNNARYADLCTDLLTPDELKTRDIRSFRITYSREAALGDGIALRRGADEEGRVLVSGESDGGRRTFEAVLELRPIDRTGNEESR</sequence>
<name>A0ABX0FEF7_9BACL</name>
<gene>
    <name evidence="3" type="ORF">GYN08_22970</name>
</gene>
<dbReference type="EMBL" id="JAAFGS010000016">
    <property type="protein sequence ID" value="NGZ78162.1"/>
    <property type="molecule type" value="Genomic_DNA"/>
</dbReference>
<dbReference type="Gene3D" id="3.10.129.10">
    <property type="entry name" value="Hotdog Thioesterase"/>
    <property type="match status" value="2"/>
</dbReference>
<reference evidence="3 4" key="1">
    <citation type="submission" date="2020-01" db="EMBL/GenBank/DDBJ databases">
        <title>Polyphasic characterisation and genomic insights into a novel alkali tolerant bacterium VR-M41.</title>
        <authorList>
            <person name="Vemuluri V.R."/>
        </authorList>
    </citation>
    <scope>NUCLEOTIDE SEQUENCE [LARGE SCALE GENOMIC DNA]</scope>
    <source>
        <strain evidence="3 4">VR-M41</strain>
    </source>
</reference>
<feature type="domain" description="Acyl-ACP thioesterase-like C-terminal" evidence="2">
    <location>
        <begin position="155"/>
        <end position="214"/>
    </location>
</feature>